<dbReference type="OrthoDB" id="10523806at2759"/>
<feature type="compositionally biased region" description="Acidic residues" evidence="1">
    <location>
        <begin position="61"/>
        <end position="77"/>
    </location>
</feature>
<feature type="region of interest" description="Disordered" evidence="1">
    <location>
        <begin position="28"/>
        <end position="77"/>
    </location>
</feature>
<evidence type="ECO:0000313" key="2">
    <source>
        <dbReference type="EMBL" id="ROV90704.1"/>
    </source>
</evidence>
<keyword evidence="3" id="KW-1185">Reference proteome</keyword>
<protein>
    <submittedName>
        <fullName evidence="2">Uncharacterized protein</fullName>
    </submittedName>
</protein>
<organism evidence="2 3">
    <name type="scientific">Cytospora chrysosperma</name>
    <name type="common">Cytospora canker fungus</name>
    <name type="synonym">Sphaeria chrysosperma</name>
    <dbReference type="NCBI Taxonomy" id="252740"/>
    <lineage>
        <taxon>Eukaryota</taxon>
        <taxon>Fungi</taxon>
        <taxon>Dikarya</taxon>
        <taxon>Ascomycota</taxon>
        <taxon>Pezizomycotina</taxon>
        <taxon>Sordariomycetes</taxon>
        <taxon>Sordariomycetidae</taxon>
        <taxon>Diaporthales</taxon>
        <taxon>Cytosporaceae</taxon>
        <taxon>Cytospora</taxon>
    </lineage>
</organism>
<evidence type="ECO:0000313" key="3">
    <source>
        <dbReference type="Proteomes" id="UP000284375"/>
    </source>
</evidence>
<gene>
    <name evidence="2" type="ORF">VSDG_08314</name>
</gene>
<feature type="compositionally biased region" description="Basic and acidic residues" evidence="1">
    <location>
        <begin position="37"/>
        <end position="60"/>
    </location>
</feature>
<evidence type="ECO:0000256" key="1">
    <source>
        <dbReference type="SAM" id="MobiDB-lite"/>
    </source>
</evidence>
<dbReference type="AlphaFoldDB" id="A0A423VI80"/>
<dbReference type="EMBL" id="LJZO01000048">
    <property type="protein sequence ID" value="ROV90704.1"/>
    <property type="molecule type" value="Genomic_DNA"/>
</dbReference>
<sequence length="77" mass="8554">MPPLNNSKHSTLPPESALAALFFPAGGSYQEGVQKTPAERSAGEKYQETEAEEQARKMGLEEEEDWTDDDVFIPDIK</sequence>
<reference evidence="2 3" key="1">
    <citation type="submission" date="2015-09" db="EMBL/GenBank/DDBJ databases">
        <title>Host preference determinants of Valsa canker pathogens revealed by comparative genomics.</title>
        <authorList>
            <person name="Yin Z."/>
            <person name="Huang L."/>
        </authorList>
    </citation>
    <scope>NUCLEOTIDE SEQUENCE [LARGE SCALE GENOMIC DNA]</scope>
    <source>
        <strain evidence="2 3">YSFL</strain>
    </source>
</reference>
<name>A0A423VI80_CYTCH</name>
<proteinExistence type="predicted"/>
<comment type="caution">
    <text evidence="2">The sequence shown here is derived from an EMBL/GenBank/DDBJ whole genome shotgun (WGS) entry which is preliminary data.</text>
</comment>
<dbReference type="Proteomes" id="UP000284375">
    <property type="component" value="Unassembled WGS sequence"/>
</dbReference>
<accession>A0A423VI80</accession>